<dbReference type="GO" id="GO:0006310">
    <property type="term" value="P:DNA recombination"/>
    <property type="evidence" value="ECO:0007669"/>
    <property type="project" value="InterPro"/>
</dbReference>
<name>A0A381F3X0_CAMUP</name>
<dbReference type="GO" id="GO:0003677">
    <property type="term" value="F:DNA binding"/>
    <property type="evidence" value="ECO:0007669"/>
    <property type="project" value="InterPro"/>
</dbReference>
<proteinExistence type="predicted"/>
<protein>
    <submittedName>
        <fullName evidence="1">Putative prophage LambdaCh01, recombination protein Bet</fullName>
    </submittedName>
</protein>
<dbReference type="Proteomes" id="UP000254161">
    <property type="component" value="Unassembled WGS sequence"/>
</dbReference>
<dbReference type="NCBIfam" id="TIGR01913">
    <property type="entry name" value="bet_lambda"/>
    <property type="match status" value="1"/>
</dbReference>
<gene>
    <name evidence="1" type="ORF">NCTC12264_01952</name>
</gene>
<dbReference type="EMBL" id="UFUZ01000002">
    <property type="protein sequence ID" value="SUX41134.1"/>
    <property type="molecule type" value="Genomic_DNA"/>
</dbReference>
<dbReference type="RefSeq" id="WP_115631407.1">
    <property type="nucleotide sequence ID" value="NZ_JANKIR010000029.1"/>
</dbReference>
<accession>A0A381F3X0</accession>
<reference evidence="1 2" key="1">
    <citation type="submission" date="2018-06" db="EMBL/GenBank/DDBJ databases">
        <authorList>
            <consortium name="Pathogen Informatics"/>
            <person name="Doyle S."/>
        </authorList>
    </citation>
    <scope>NUCLEOTIDE SEQUENCE [LARGE SCALE GENOMIC DNA]</scope>
    <source>
        <strain evidence="1 2">NCTC12264</strain>
    </source>
</reference>
<dbReference type="InterPro" id="IPR010183">
    <property type="entry name" value="Phage_lambda_Bet"/>
</dbReference>
<evidence type="ECO:0000313" key="1">
    <source>
        <dbReference type="EMBL" id="SUX41134.1"/>
    </source>
</evidence>
<sequence length="268" mass="30364">MSNLINTNQNTLFSAEKIELIKKQFFPTHANSIEMEYCFSVAHQYNLDPILKQIFFVPRRSKNAEGKWIEKIEPLVGRDGFLAIAHKSGEFAGIKSWSEVKSIPKLENGSWKNVPDLIAICEVYRKDSDKAFRVEVAYSEYVQMTSSNEITHFWKTKPDTMLKKVAESQALRKAFNLSGLYSPEELGLGIVDENNAVIIDTEAEQNTAVISNAFSDDEKEALKALGLSTEEKEGFVKLVGNTYGLSDKIKAFGYKFNPEKKIWFKKIA</sequence>
<evidence type="ECO:0000313" key="2">
    <source>
        <dbReference type="Proteomes" id="UP000254161"/>
    </source>
</evidence>
<dbReference type="Pfam" id="PF03837">
    <property type="entry name" value="RecT"/>
    <property type="match status" value="1"/>
</dbReference>
<organism evidence="1 2">
    <name type="scientific">Campylobacter upsaliensis</name>
    <dbReference type="NCBI Taxonomy" id="28080"/>
    <lineage>
        <taxon>Bacteria</taxon>
        <taxon>Pseudomonadati</taxon>
        <taxon>Campylobacterota</taxon>
        <taxon>Epsilonproteobacteria</taxon>
        <taxon>Campylobacterales</taxon>
        <taxon>Campylobacteraceae</taxon>
        <taxon>Campylobacter</taxon>
    </lineage>
</organism>
<dbReference type="InterPro" id="IPR018330">
    <property type="entry name" value="RecT_fam"/>
</dbReference>
<dbReference type="AlphaFoldDB" id="A0A381F3X0"/>